<dbReference type="AlphaFoldDB" id="A0A4Z2J1E5"/>
<dbReference type="Proteomes" id="UP000314294">
    <property type="component" value="Unassembled WGS sequence"/>
</dbReference>
<evidence type="ECO:0000256" key="1">
    <source>
        <dbReference type="SAM" id="MobiDB-lite"/>
    </source>
</evidence>
<protein>
    <submittedName>
        <fullName evidence="2">Uncharacterized protein</fullName>
    </submittedName>
</protein>
<comment type="caution">
    <text evidence="2">The sequence shown here is derived from an EMBL/GenBank/DDBJ whole genome shotgun (WGS) entry which is preliminary data.</text>
</comment>
<evidence type="ECO:0000313" key="3">
    <source>
        <dbReference type="Proteomes" id="UP000314294"/>
    </source>
</evidence>
<evidence type="ECO:0000313" key="2">
    <source>
        <dbReference type="EMBL" id="TNN83332.1"/>
    </source>
</evidence>
<feature type="compositionally biased region" description="Basic and acidic residues" evidence="1">
    <location>
        <begin position="20"/>
        <end position="42"/>
    </location>
</feature>
<gene>
    <name evidence="2" type="ORF">EYF80_006313</name>
</gene>
<feature type="region of interest" description="Disordered" evidence="1">
    <location>
        <begin position="20"/>
        <end position="74"/>
    </location>
</feature>
<sequence>MRVLSYGSYTLGFEIARKKQEKDNSLRRARGSRERNEKDGRAGLKLQMMPCDIQGDLGRDGTSSEETRTARRGSLRHLADMTNDPEENARIQGEVLTYRDGRHVGI</sequence>
<name>A0A4Z2J1E5_9TELE</name>
<dbReference type="EMBL" id="SRLO01000033">
    <property type="protein sequence ID" value="TNN83332.1"/>
    <property type="molecule type" value="Genomic_DNA"/>
</dbReference>
<reference evidence="2 3" key="1">
    <citation type="submission" date="2019-03" db="EMBL/GenBank/DDBJ databases">
        <title>First draft genome of Liparis tanakae, snailfish: a comprehensive survey of snailfish specific genes.</title>
        <authorList>
            <person name="Kim W."/>
            <person name="Song I."/>
            <person name="Jeong J.-H."/>
            <person name="Kim D."/>
            <person name="Kim S."/>
            <person name="Ryu S."/>
            <person name="Song J.Y."/>
            <person name="Lee S.K."/>
        </authorList>
    </citation>
    <scope>NUCLEOTIDE SEQUENCE [LARGE SCALE GENOMIC DNA]</scope>
    <source>
        <tissue evidence="2">Muscle</tissue>
    </source>
</reference>
<keyword evidence="3" id="KW-1185">Reference proteome</keyword>
<accession>A0A4Z2J1E5</accession>
<organism evidence="2 3">
    <name type="scientific">Liparis tanakae</name>
    <name type="common">Tanaka's snailfish</name>
    <dbReference type="NCBI Taxonomy" id="230148"/>
    <lineage>
        <taxon>Eukaryota</taxon>
        <taxon>Metazoa</taxon>
        <taxon>Chordata</taxon>
        <taxon>Craniata</taxon>
        <taxon>Vertebrata</taxon>
        <taxon>Euteleostomi</taxon>
        <taxon>Actinopterygii</taxon>
        <taxon>Neopterygii</taxon>
        <taxon>Teleostei</taxon>
        <taxon>Neoteleostei</taxon>
        <taxon>Acanthomorphata</taxon>
        <taxon>Eupercaria</taxon>
        <taxon>Perciformes</taxon>
        <taxon>Cottioidei</taxon>
        <taxon>Cottales</taxon>
        <taxon>Liparidae</taxon>
        <taxon>Liparis</taxon>
    </lineage>
</organism>
<proteinExistence type="predicted"/>